<comment type="function">
    <text evidence="10">Catalyzes the transfer of an acyl group from acyl-phosphate (acyl-PO(4)) to glycerol-3-phosphate (G3P) to form lysophosphatidic acid (LPA). This enzyme utilizes acyl-phosphate as fatty acyl donor, but not acyl-CoA or acyl-ACP.</text>
</comment>
<evidence type="ECO:0000256" key="5">
    <source>
        <dbReference type="ARBA" id="ARBA00022989"/>
    </source>
</evidence>
<gene>
    <name evidence="10 11" type="primary">plsY</name>
    <name evidence="11" type="ORF">P6N53_04570</name>
</gene>
<keyword evidence="12" id="KW-1185">Reference proteome</keyword>
<protein>
    <recommendedName>
        <fullName evidence="10">Glycerol-3-phosphate acyltransferase</fullName>
    </recommendedName>
    <alternativeName>
        <fullName evidence="10">Acyl-PO4 G3P acyltransferase</fullName>
    </alternativeName>
    <alternativeName>
        <fullName evidence="10">Acyl-phosphate--glycerol-3-phosphate acyltransferase</fullName>
    </alternativeName>
    <alternativeName>
        <fullName evidence="10">G3P acyltransferase</fullName>
        <shortName evidence="10">GPAT</shortName>
        <ecNumber evidence="10">2.3.1.275</ecNumber>
    </alternativeName>
    <alternativeName>
        <fullName evidence="10">Lysophosphatidic acid synthase</fullName>
        <shortName evidence="10">LPA synthase</shortName>
    </alternativeName>
</protein>
<evidence type="ECO:0000256" key="10">
    <source>
        <dbReference type="HAMAP-Rule" id="MF_01043"/>
    </source>
</evidence>
<evidence type="ECO:0000313" key="12">
    <source>
        <dbReference type="Proteomes" id="UP001172911"/>
    </source>
</evidence>
<dbReference type="EC" id="2.3.1.275" evidence="10"/>
<evidence type="ECO:0000313" key="11">
    <source>
        <dbReference type="EMBL" id="MDO7786494.1"/>
    </source>
</evidence>
<keyword evidence="1 10" id="KW-1003">Cell membrane</keyword>
<comment type="subunit">
    <text evidence="10">Probably interacts with PlsX.</text>
</comment>
<dbReference type="PANTHER" id="PTHR30309">
    <property type="entry name" value="INNER MEMBRANE PROTEIN YGIH"/>
    <property type="match status" value="1"/>
</dbReference>
<keyword evidence="9 10" id="KW-1208">Phospholipid metabolism</keyword>
<evidence type="ECO:0000256" key="3">
    <source>
        <dbReference type="ARBA" id="ARBA00022679"/>
    </source>
</evidence>
<dbReference type="AlphaFoldDB" id="A0AAW7ZBG4"/>
<sequence length="199" mass="21543">MFSTNALLLGLAAYLIGSIPFGYLLARFWKGIDIRKFGSGNIGATNVWRTLGKGPGMVVLILDMLKGTAAVMLAKQLEYTDFAVLFSALLVMVGHSYPLWLGFKGGKIIATGAGAVLAIAPVPLLLSFLVWASTVGLTKYVSLGSILGAISLPLWVYAMDYNVNYLIFSVLVSSFAVYKHRSNIKRLWQGTEFKIGKKG</sequence>
<comment type="caution">
    <text evidence="11">The sequence shown here is derived from an EMBL/GenBank/DDBJ whole genome shotgun (WGS) entry which is preliminary data.</text>
</comment>
<comment type="similarity">
    <text evidence="10">Belongs to the PlsY family.</text>
</comment>
<dbReference type="Proteomes" id="UP001172911">
    <property type="component" value="Unassembled WGS sequence"/>
</dbReference>
<dbReference type="NCBIfam" id="TIGR00023">
    <property type="entry name" value="glycerol-3-phosphate 1-O-acyltransferase PlsY"/>
    <property type="match status" value="1"/>
</dbReference>
<keyword evidence="11" id="KW-0012">Acyltransferase</keyword>
<dbReference type="EMBL" id="JARPTC010000005">
    <property type="protein sequence ID" value="MDO7786494.1"/>
    <property type="molecule type" value="Genomic_DNA"/>
</dbReference>
<comment type="catalytic activity">
    <reaction evidence="10">
        <text>an acyl phosphate + sn-glycerol 3-phosphate = a 1-acyl-sn-glycero-3-phosphate + phosphate</text>
        <dbReference type="Rhea" id="RHEA:34075"/>
        <dbReference type="ChEBI" id="CHEBI:43474"/>
        <dbReference type="ChEBI" id="CHEBI:57597"/>
        <dbReference type="ChEBI" id="CHEBI:57970"/>
        <dbReference type="ChEBI" id="CHEBI:59918"/>
        <dbReference type="EC" id="2.3.1.275"/>
    </reaction>
</comment>
<keyword evidence="7 10" id="KW-0472">Membrane</keyword>
<keyword evidence="2 10" id="KW-0444">Lipid biosynthesis</keyword>
<dbReference type="HAMAP" id="MF_01043">
    <property type="entry name" value="PlsY"/>
    <property type="match status" value="1"/>
</dbReference>
<comment type="pathway">
    <text evidence="10">Lipid metabolism; phospholipid metabolism.</text>
</comment>
<dbReference type="Pfam" id="PF02660">
    <property type="entry name" value="G3P_acyltransf"/>
    <property type="match status" value="1"/>
</dbReference>
<feature type="transmembrane region" description="Helical" evidence="10">
    <location>
        <begin position="108"/>
        <end position="130"/>
    </location>
</feature>
<evidence type="ECO:0000256" key="2">
    <source>
        <dbReference type="ARBA" id="ARBA00022516"/>
    </source>
</evidence>
<feature type="transmembrane region" description="Helical" evidence="10">
    <location>
        <begin position="162"/>
        <end position="178"/>
    </location>
</feature>
<feature type="transmembrane region" description="Helical" evidence="10">
    <location>
        <begin position="82"/>
        <end position="102"/>
    </location>
</feature>
<evidence type="ECO:0000256" key="7">
    <source>
        <dbReference type="ARBA" id="ARBA00023136"/>
    </source>
</evidence>
<dbReference type="GO" id="GO:0005886">
    <property type="term" value="C:plasma membrane"/>
    <property type="evidence" value="ECO:0007669"/>
    <property type="project" value="UniProtKB-SubCell"/>
</dbReference>
<feature type="transmembrane region" description="Helical" evidence="10">
    <location>
        <begin position="6"/>
        <end position="26"/>
    </location>
</feature>
<keyword evidence="6 10" id="KW-0443">Lipid metabolism</keyword>
<accession>A0AAW7ZBG4</accession>
<dbReference type="PANTHER" id="PTHR30309:SF0">
    <property type="entry name" value="GLYCEROL-3-PHOSPHATE ACYLTRANSFERASE-RELATED"/>
    <property type="match status" value="1"/>
</dbReference>
<comment type="subcellular location">
    <subcellularLocation>
        <location evidence="10">Cell membrane</location>
        <topology evidence="10">Multi-pass membrane protein</topology>
    </subcellularLocation>
</comment>
<name>A0AAW7ZBG4_9FIRM</name>
<evidence type="ECO:0000256" key="8">
    <source>
        <dbReference type="ARBA" id="ARBA00023209"/>
    </source>
</evidence>
<evidence type="ECO:0000256" key="4">
    <source>
        <dbReference type="ARBA" id="ARBA00022692"/>
    </source>
</evidence>
<evidence type="ECO:0000256" key="6">
    <source>
        <dbReference type="ARBA" id="ARBA00023098"/>
    </source>
</evidence>
<dbReference type="GO" id="GO:0043772">
    <property type="term" value="F:acyl-phosphate glycerol-3-phosphate acyltransferase activity"/>
    <property type="evidence" value="ECO:0007669"/>
    <property type="project" value="UniProtKB-UniRule"/>
</dbReference>
<dbReference type="RefSeq" id="WP_304541533.1">
    <property type="nucleotide sequence ID" value="NZ_JARPTC010000005.1"/>
</dbReference>
<keyword evidence="3 10" id="KW-0808">Transferase</keyword>
<keyword evidence="8 10" id="KW-0594">Phospholipid biosynthesis</keyword>
<dbReference type="SMART" id="SM01207">
    <property type="entry name" value="G3P_acyltransf"/>
    <property type="match status" value="1"/>
</dbReference>
<evidence type="ECO:0000256" key="1">
    <source>
        <dbReference type="ARBA" id="ARBA00022475"/>
    </source>
</evidence>
<dbReference type="GO" id="GO:0008654">
    <property type="term" value="P:phospholipid biosynthetic process"/>
    <property type="evidence" value="ECO:0007669"/>
    <property type="project" value="UniProtKB-UniRule"/>
</dbReference>
<keyword evidence="5 10" id="KW-1133">Transmembrane helix</keyword>
<proteinExistence type="inferred from homology"/>
<reference evidence="11" key="1">
    <citation type="journal article" date="2023" name="J. Hazard. Mater.">
        <title>Anaerobic biodegradation of pyrene and benzo[a]pyrene by a new sulfate-reducing Desulforamulus aquiferis strain DSA.</title>
        <authorList>
            <person name="Zhang Z."/>
            <person name="Sun J."/>
            <person name="Gong X."/>
            <person name="Wang C."/>
            <person name="Wang H."/>
        </authorList>
    </citation>
    <scope>NUCLEOTIDE SEQUENCE</scope>
    <source>
        <strain evidence="11">DSA</strain>
    </source>
</reference>
<dbReference type="InterPro" id="IPR003811">
    <property type="entry name" value="G3P_acylTferase_PlsY"/>
</dbReference>
<reference evidence="11" key="2">
    <citation type="submission" date="2023-03" db="EMBL/GenBank/DDBJ databases">
        <authorList>
            <person name="Zhang Z."/>
        </authorList>
    </citation>
    <scope>NUCLEOTIDE SEQUENCE</scope>
    <source>
        <strain evidence="11">DSA</strain>
    </source>
</reference>
<evidence type="ECO:0000256" key="9">
    <source>
        <dbReference type="ARBA" id="ARBA00023264"/>
    </source>
</evidence>
<keyword evidence="4 10" id="KW-0812">Transmembrane</keyword>
<organism evidence="11 12">
    <name type="scientific">Desulforamulus aquiferis</name>
    <dbReference type="NCBI Taxonomy" id="1397668"/>
    <lineage>
        <taxon>Bacteria</taxon>
        <taxon>Bacillati</taxon>
        <taxon>Bacillota</taxon>
        <taxon>Clostridia</taxon>
        <taxon>Eubacteriales</taxon>
        <taxon>Peptococcaceae</taxon>
        <taxon>Desulforamulus</taxon>
    </lineage>
</organism>